<dbReference type="CDD" id="cd06223">
    <property type="entry name" value="PRTases_typeI"/>
    <property type="match status" value="1"/>
</dbReference>
<protein>
    <submittedName>
        <fullName evidence="2">Phosphoribosyltransferase</fullName>
    </submittedName>
</protein>
<dbReference type="InterPro" id="IPR000836">
    <property type="entry name" value="PRTase_dom"/>
</dbReference>
<evidence type="ECO:0000313" key="3">
    <source>
        <dbReference type="Proteomes" id="UP000237819"/>
    </source>
</evidence>
<dbReference type="Proteomes" id="UP000237819">
    <property type="component" value="Unassembled WGS sequence"/>
</dbReference>
<reference evidence="2 3" key="1">
    <citation type="submission" date="2018-02" db="EMBL/GenBank/DDBJ databases">
        <title>Comparative genomes isolates from brazilian mangrove.</title>
        <authorList>
            <person name="Araujo J.E."/>
            <person name="Taketani R.G."/>
            <person name="Silva M.C.P."/>
            <person name="Loureco M.V."/>
            <person name="Andreote F.D."/>
        </authorList>
    </citation>
    <scope>NUCLEOTIDE SEQUENCE [LARGE SCALE GENOMIC DNA]</scope>
    <source>
        <strain evidence="2 3">Nap-Phe MGV</strain>
    </source>
</reference>
<dbReference type="AlphaFoldDB" id="A0A2S8GI30"/>
<dbReference type="Gene3D" id="3.40.50.2020">
    <property type="match status" value="1"/>
</dbReference>
<organism evidence="2 3">
    <name type="scientific">Blastopirellula marina</name>
    <dbReference type="NCBI Taxonomy" id="124"/>
    <lineage>
        <taxon>Bacteria</taxon>
        <taxon>Pseudomonadati</taxon>
        <taxon>Planctomycetota</taxon>
        <taxon>Planctomycetia</taxon>
        <taxon>Pirellulales</taxon>
        <taxon>Pirellulaceae</taxon>
        <taxon>Blastopirellula</taxon>
    </lineage>
</organism>
<comment type="caution">
    <text evidence="2">The sequence shown here is derived from an EMBL/GenBank/DDBJ whole genome shotgun (WGS) entry which is preliminary data.</text>
</comment>
<gene>
    <name evidence="2" type="ORF">C5Y93_22380</name>
</gene>
<evidence type="ECO:0000313" key="2">
    <source>
        <dbReference type="EMBL" id="PQO43971.1"/>
    </source>
</evidence>
<proteinExistence type="predicted"/>
<dbReference type="InterPro" id="IPR029057">
    <property type="entry name" value="PRTase-like"/>
</dbReference>
<dbReference type="EMBL" id="PUHZ01000022">
    <property type="protein sequence ID" value="PQO43971.1"/>
    <property type="molecule type" value="Genomic_DNA"/>
</dbReference>
<keyword evidence="2" id="KW-0808">Transferase</keyword>
<dbReference type="SUPFAM" id="SSF53271">
    <property type="entry name" value="PRTase-like"/>
    <property type="match status" value="1"/>
</dbReference>
<dbReference type="GO" id="GO:0016757">
    <property type="term" value="F:glycosyltransferase activity"/>
    <property type="evidence" value="ECO:0007669"/>
    <property type="project" value="UniProtKB-KW"/>
</dbReference>
<dbReference type="Pfam" id="PF00156">
    <property type="entry name" value="Pribosyltran"/>
    <property type="match status" value="1"/>
</dbReference>
<feature type="domain" description="Phosphoribosyltransferase" evidence="1">
    <location>
        <begin position="14"/>
        <end position="188"/>
    </location>
</feature>
<sequence length="214" mass="23581">MFEDRKDAGRQLGKELRRLSLRDPLVLGIPRGGVATGAAIAKTIDAELDVVFAHKLRCPGHPEFAIGAVGEKGIPLFDEALLHRLGINEHEFLLECQEEIDEISRRKRLFRWVRPPAEIEGRSVIIADDGIATGSTMLAALAAIRQRRPYELIVAVPVVPRNRYEAIAAKCDQLVCLQVATAFHSVSEFYRSFTAVTDEQVVKTLRAFAPVGGG</sequence>
<accession>A0A2S8GI30</accession>
<name>A0A2S8GI30_9BACT</name>
<dbReference type="OrthoDB" id="9810066at2"/>
<dbReference type="Gene3D" id="3.30.1310.20">
    <property type="entry name" value="PRTase-like"/>
    <property type="match status" value="1"/>
</dbReference>
<evidence type="ECO:0000259" key="1">
    <source>
        <dbReference type="Pfam" id="PF00156"/>
    </source>
</evidence>
<keyword evidence="2" id="KW-0328">Glycosyltransferase</keyword>